<sequence length="32" mass="3613">MAESSIRSRGKESIATRDTYAAWPILSQDLRC</sequence>
<dbReference type="GeneID" id="28963192"/>
<gene>
    <name evidence="1" type="ORF">FOXG_22486</name>
</gene>
<dbReference type="RefSeq" id="XP_018257269.1">
    <property type="nucleotide sequence ID" value="XM_018402889.1"/>
</dbReference>
<reference evidence="1" key="1">
    <citation type="submission" date="2007-04" db="EMBL/GenBank/DDBJ databases">
        <authorList>
            <consortium name="The Broad Institute Genome Sequencing Platform"/>
            <person name="Birren B."/>
            <person name="Lander E."/>
            <person name="Galagan J."/>
            <person name="Nusbaum C."/>
            <person name="Devon K."/>
            <person name="Ma L.-J."/>
            <person name="Jaffe D."/>
            <person name="Butler J."/>
            <person name="Alvarez P."/>
            <person name="Gnerre S."/>
            <person name="Grabherr M."/>
            <person name="Kleber M."/>
            <person name="Mauceli E."/>
            <person name="Brockman W."/>
            <person name="MacCallum I.A."/>
            <person name="Young S."/>
            <person name="LaButti K."/>
            <person name="DeCaprio D."/>
            <person name="Crawford M."/>
            <person name="Koehrsen M."/>
            <person name="Engels R."/>
            <person name="Montgomery P."/>
            <person name="Pearson M."/>
            <person name="Howarth C."/>
            <person name="Larson L."/>
            <person name="White J."/>
            <person name="O'Leary S."/>
            <person name="Kodira C."/>
            <person name="Zeng Q."/>
            <person name="Yandava C."/>
            <person name="Alvarado L."/>
            <person name="Kistler C."/>
            <person name="Shim W.-B."/>
            <person name="Kang S."/>
            <person name="Woloshuk C."/>
        </authorList>
    </citation>
    <scope>NUCLEOTIDE SEQUENCE</scope>
    <source>
        <strain evidence="1">4287</strain>
    </source>
</reference>
<dbReference type="AlphaFoldDB" id="A0A0J9W7S2"/>
<dbReference type="VEuPathDB" id="FungiDB:FOXG_22486"/>
<organism evidence="1 2">
    <name type="scientific">Fusarium oxysporum f. sp. lycopersici (strain 4287 / CBS 123668 / FGSC 9935 / NRRL 34936)</name>
    <name type="common">Fusarium vascular wilt of tomato</name>
    <dbReference type="NCBI Taxonomy" id="426428"/>
    <lineage>
        <taxon>Eukaryota</taxon>
        <taxon>Fungi</taxon>
        <taxon>Dikarya</taxon>
        <taxon>Ascomycota</taxon>
        <taxon>Pezizomycotina</taxon>
        <taxon>Sordariomycetes</taxon>
        <taxon>Hypocreomycetidae</taxon>
        <taxon>Hypocreales</taxon>
        <taxon>Nectriaceae</taxon>
        <taxon>Fusarium</taxon>
        <taxon>Fusarium oxysporum species complex</taxon>
    </lineage>
</organism>
<dbReference type="EMBL" id="DS231730">
    <property type="protein sequence ID" value="KNB19224.1"/>
    <property type="molecule type" value="Genomic_DNA"/>
</dbReference>
<reference evidence="1" key="2">
    <citation type="journal article" date="2010" name="Nature">
        <title>Comparative genomics reveals mobile pathogenicity chromosomes in Fusarium.</title>
        <authorList>
            <person name="Ma L.J."/>
            <person name="van der Does H.C."/>
            <person name="Borkovich K.A."/>
            <person name="Coleman J.J."/>
            <person name="Daboussi M.J."/>
            <person name="Di Pietro A."/>
            <person name="Dufresne M."/>
            <person name="Freitag M."/>
            <person name="Grabherr M."/>
            <person name="Henrissat B."/>
            <person name="Houterman P.M."/>
            <person name="Kang S."/>
            <person name="Shim W.B."/>
            <person name="Woloshuk C."/>
            <person name="Xie X."/>
            <person name="Xu J.R."/>
            <person name="Antoniw J."/>
            <person name="Baker S.E."/>
            <person name="Bluhm B.H."/>
            <person name="Breakspear A."/>
            <person name="Brown D.W."/>
            <person name="Butchko R.A."/>
            <person name="Chapman S."/>
            <person name="Coulson R."/>
            <person name="Coutinho P.M."/>
            <person name="Danchin E.G."/>
            <person name="Diener A."/>
            <person name="Gale L.R."/>
            <person name="Gardiner D.M."/>
            <person name="Goff S."/>
            <person name="Hammond-Kosack K.E."/>
            <person name="Hilburn K."/>
            <person name="Hua-Van A."/>
            <person name="Jonkers W."/>
            <person name="Kazan K."/>
            <person name="Kodira C.D."/>
            <person name="Koehrsen M."/>
            <person name="Kumar L."/>
            <person name="Lee Y.H."/>
            <person name="Li L."/>
            <person name="Manners J.M."/>
            <person name="Miranda-Saavedra D."/>
            <person name="Mukherjee M."/>
            <person name="Park G."/>
            <person name="Park J."/>
            <person name="Park S.Y."/>
            <person name="Proctor R.H."/>
            <person name="Regev A."/>
            <person name="Ruiz-Roldan M.C."/>
            <person name="Sain D."/>
            <person name="Sakthikumar S."/>
            <person name="Sykes S."/>
            <person name="Schwartz D.C."/>
            <person name="Turgeon B.G."/>
            <person name="Wapinski I."/>
            <person name="Yoder O."/>
            <person name="Young S."/>
            <person name="Zeng Q."/>
            <person name="Zhou S."/>
            <person name="Galagan J."/>
            <person name="Cuomo C.A."/>
            <person name="Kistler H.C."/>
            <person name="Rep M."/>
        </authorList>
    </citation>
    <scope>NUCLEOTIDE SEQUENCE [LARGE SCALE GENOMIC DNA]</scope>
    <source>
        <strain evidence="1">4287</strain>
    </source>
</reference>
<protein>
    <submittedName>
        <fullName evidence="1">Uncharacterized protein</fullName>
    </submittedName>
</protein>
<dbReference type="Proteomes" id="UP000009097">
    <property type="component" value="Unassembled WGS sequence"/>
</dbReference>
<name>A0A0J9W7S2_FUSO4</name>
<evidence type="ECO:0000313" key="1">
    <source>
        <dbReference type="EMBL" id="KNB19224.1"/>
    </source>
</evidence>
<accession>A0A0J9W7S2</accession>
<proteinExistence type="predicted"/>
<evidence type="ECO:0000313" key="2">
    <source>
        <dbReference type="Proteomes" id="UP000009097"/>
    </source>
</evidence>
<dbReference type="KEGG" id="fox:FOXG_22486"/>